<keyword evidence="3" id="KW-1185">Reference proteome</keyword>
<dbReference type="PANTHER" id="PTHR33303:SF2">
    <property type="entry name" value="COA-BINDING DOMAIN-CONTAINING PROTEIN"/>
    <property type="match status" value="1"/>
</dbReference>
<dbReference type="SUPFAM" id="SSF51735">
    <property type="entry name" value="NAD(P)-binding Rossmann-fold domains"/>
    <property type="match status" value="1"/>
</dbReference>
<dbReference type="Proteomes" id="UP001239909">
    <property type="component" value="Unassembled WGS sequence"/>
</dbReference>
<dbReference type="InterPro" id="IPR036291">
    <property type="entry name" value="NAD(P)-bd_dom_sf"/>
</dbReference>
<protein>
    <recommendedName>
        <fullName evidence="1">CoA-binding domain-containing protein</fullName>
    </recommendedName>
</protein>
<comment type="caution">
    <text evidence="2">The sequence shown here is derived from an EMBL/GenBank/DDBJ whole genome shotgun (WGS) entry which is preliminary data.</text>
</comment>
<evidence type="ECO:0000259" key="1">
    <source>
        <dbReference type="Pfam" id="PF13380"/>
    </source>
</evidence>
<evidence type="ECO:0000313" key="3">
    <source>
        <dbReference type="Proteomes" id="UP001239909"/>
    </source>
</evidence>
<sequence length="110" mass="11376">MNPRHAGEMILGREVAGSLSELVASGVRIDMVDIFRRSAEAGAVVDEAIAALGGQAGVAIWMQIGVIDAAAAARARAAGFDVVMDRCPKIELPRLRRAGLLPSAEPAAQG</sequence>
<reference evidence="2 3" key="1">
    <citation type="submission" date="2023-04" db="EMBL/GenBank/DDBJ databases">
        <title>Marinoamorphus aggregata gen. nov., sp. Nov., isolate from tissue of brittle star Ophioplocus japonicus.</title>
        <authorList>
            <person name="Kawano K."/>
            <person name="Sawayama S."/>
            <person name="Nakagawa S."/>
        </authorList>
    </citation>
    <scope>NUCLEOTIDE SEQUENCE [LARGE SCALE GENOMIC DNA]</scope>
    <source>
        <strain evidence="2 3">NKW23</strain>
    </source>
</reference>
<accession>A0ABQ6LJX9</accession>
<dbReference type="Gene3D" id="3.40.50.720">
    <property type="entry name" value="NAD(P)-binding Rossmann-like Domain"/>
    <property type="match status" value="1"/>
</dbReference>
<proteinExistence type="predicted"/>
<dbReference type="EMBL" id="BSYI01000021">
    <property type="protein sequence ID" value="GMG83565.1"/>
    <property type="molecule type" value="Genomic_DNA"/>
</dbReference>
<gene>
    <name evidence="2" type="ORF">LNKW23_27780</name>
</gene>
<organism evidence="2 3">
    <name type="scientific">Paralimibaculum aggregatum</name>
    <dbReference type="NCBI Taxonomy" id="3036245"/>
    <lineage>
        <taxon>Bacteria</taxon>
        <taxon>Pseudomonadati</taxon>
        <taxon>Pseudomonadota</taxon>
        <taxon>Alphaproteobacteria</taxon>
        <taxon>Rhodobacterales</taxon>
        <taxon>Paracoccaceae</taxon>
        <taxon>Paralimibaculum</taxon>
    </lineage>
</organism>
<feature type="domain" description="CoA-binding" evidence="1">
    <location>
        <begin position="2"/>
        <end position="92"/>
    </location>
</feature>
<dbReference type="InterPro" id="IPR003781">
    <property type="entry name" value="CoA-bd"/>
</dbReference>
<dbReference type="Pfam" id="PF13380">
    <property type="entry name" value="CoA_binding_2"/>
    <property type="match status" value="1"/>
</dbReference>
<evidence type="ECO:0000313" key="2">
    <source>
        <dbReference type="EMBL" id="GMG83565.1"/>
    </source>
</evidence>
<dbReference type="PANTHER" id="PTHR33303">
    <property type="entry name" value="CYTOPLASMIC PROTEIN-RELATED"/>
    <property type="match status" value="1"/>
</dbReference>
<name>A0ABQ6LJX9_9RHOB</name>